<comment type="caution">
    <text evidence="9">The sequence shown here is derived from an EMBL/GenBank/DDBJ whole genome shotgun (WGS) entry which is preliminary data.</text>
</comment>
<feature type="transmembrane region" description="Helical" evidence="7">
    <location>
        <begin position="329"/>
        <end position="349"/>
    </location>
</feature>
<keyword evidence="3" id="KW-1003">Cell membrane</keyword>
<sequence length="383" mass="42570">MGGATGASQRVDWVDIAKGICIIFVVMMHSTLGVEKAAGSEGWMHHVVAFAKPFRMPDFFLISGLFLNLVIDRPWRRYLDRKVIHFLYFYILWLTIQFAFKAPAIASEAGITGVVEAYLMAFIEPFGTLWFIYILPVFFVATRLLKRVPVGLTFALLAILEILPIHTGWTMIDEFCSRFVYFFAGYAFAPLIFRTADWLRQRPVVGISGLLIWGLIEYKLVFMPVPESLALLIAPAGDLLNGRGAVSDLPIISLLLGLVGALAIISISSLLSLLPHKNVLNRGLSWLGAHSIVVYLAFFLPMAIARTILLKFGFLDTGTVSLLTTASGVIGPVILYGFIQWAGYGQFLFRRPKWAMIDHTHQKKTAGQAHPEKCGTVFGQDAR</sequence>
<feature type="transmembrane region" description="Helical" evidence="7">
    <location>
        <begin position="16"/>
        <end position="34"/>
    </location>
</feature>
<feature type="transmembrane region" description="Helical" evidence="7">
    <location>
        <begin position="54"/>
        <end position="71"/>
    </location>
</feature>
<feature type="transmembrane region" description="Helical" evidence="7">
    <location>
        <begin position="286"/>
        <end position="309"/>
    </location>
</feature>
<name>A0A5N1JNX8_9HYPH</name>
<proteinExistence type="inferred from homology"/>
<dbReference type="RefSeq" id="WP_151095643.1">
    <property type="nucleotide sequence ID" value="NZ_JBLZNM010000027.1"/>
</dbReference>
<evidence type="ECO:0000256" key="4">
    <source>
        <dbReference type="ARBA" id="ARBA00022692"/>
    </source>
</evidence>
<comment type="subcellular location">
    <subcellularLocation>
        <location evidence="1">Cell membrane</location>
        <topology evidence="1">Multi-pass membrane protein</topology>
    </subcellularLocation>
</comment>
<organism evidence="9 10">
    <name type="scientific">Ochrobactrum quorumnocens</name>
    <dbReference type="NCBI Taxonomy" id="271865"/>
    <lineage>
        <taxon>Bacteria</taxon>
        <taxon>Pseudomonadati</taxon>
        <taxon>Pseudomonadota</taxon>
        <taxon>Alphaproteobacteria</taxon>
        <taxon>Hyphomicrobiales</taxon>
        <taxon>Brucellaceae</taxon>
        <taxon>Brucella/Ochrobactrum group</taxon>
        <taxon>Ochrobactrum</taxon>
    </lineage>
</organism>
<dbReference type="InterPro" id="IPR002656">
    <property type="entry name" value="Acyl_transf_3_dom"/>
</dbReference>
<feature type="domain" description="Acyltransferase 3" evidence="8">
    <location>
        <begin position="12"/>
        <end position="336"/>
    </location>
</feature>
<evidence type="ECO:0000256" key="6">
    <source>
        <dbReference type="ARBA" id="ARBA00023136"/>
    </source>
</evidence>
<feature type="transmembrane region" description="Helical" evidence="7">
    <location>
        <begin position="179"/>
        <end position="196"/>
    </location>
</feature>
<dbReference type="EMBL" id="VYXQ01000028">
    <property type="protein sequence ID" value="KAA9361206.1"/>
    <property type="molecule type" value="Genomic_DNA"/>
</dbReference>
<keyword evidence="6 7" id="KW-0472">Membrane</keyword>
<dbReference type="GO" id="GO:0009246">
    <property type="term" value="P:enterobacterial common antigen biosynthetic process"/>
    <property type="evidence" value="ECO:0007669"/>
    <property type="project" value="TreeGrafter"/>
</dbReference>
<protein>
    <submittedName>
        <fullName evidence="9">Acyltransferase family protein</fullName>
    </submittedName>
</protein>
<reference evidence="9 10" key="1">
    <citation type="submission" date="2019-09" db="EMBL/GenBank/DDBJ databases">
        <title>Biological control of the noxious weed angled onion (Allium triquetrum) thwarted by endophytic bacteria in Victoria, Australia.</title>
        <authorList>
            <person name="Tehranchian P."/>
            <person name="Adair R.J."/>
            <person name="Van T.H."/>
            <person name="Morrison P.D."/>
            <person name="Williams H."/>
            <person name="Lawrie A.C."/>
        </authorList>
    </citation>
    <scope>NUCLEOTIDE SEQUENCE [LARGE SCALE GENOMIC DNA]</scope>
    <source>
        <strain evidence="9 10">RPTAtOch1</strain>
    </source>
</reference>
<dbReference type="GO" id="GO:0016413">
    <property type="term" value="F:O-acetyltransferase activity"/>
    <property type="evidence" value="ECO:0007669"/>
    <property type="project" value="TreeGrafter"/>
</dbReference>
<evidence type="ECO:0000313" key="9">
    <source>
        <dbReference type="EMBL" id="KAA9361206.1"/>
    </source>
</evidence>
<accession>A0A5N1JNX8</accession>
<keyword evidence="9" id="KW-0012">Acyltransferase</keyword>
<feature type="transmembrane region" description="Helical" evidence="7">
    <location>
        <begin position="148"/>
        <end position="167"/>
    </location>
</feature>
<evidence type="ECO:0000313" key="10">
    <source>
        <dbReference type="Proteomes" id="UP000327108"/>
    </source>
</evidence>
<dbReference type="GO" id="GO:0005886">
    <property type="term" value="C:plasma membrane"/>
    <property type="evidence" value="ECO:0007669"/>
    <property type="project" value="UniProtKB-SubCell"/>
</dbReference>
<evidence type="ECO:0000256" key="2">
    <source>
        <dbReference type="ARBA" id="ARBA00007400"/>
    </source>
</evidence>
<dbReference type="PANTHER" id="PTHR40074:SF4">
    <property type="entry name" value="INNER MEMBRANE PROTEIN YCFT"/>
    <property type="match status" value="1"/>
</dbReference>
<dbReference type="Proteomes" id="UP000327108">
    <property type="component" value="Unassembled WGS sequence"/>
</dbReference>
<evidence type="ECO:0000256" key="5">
    <source>
        <dbReference type="ARBA" id="ARBA00022989"/>
    </source>
</evidence>
<dbReference type="AlphaFoldDB" id="A0A5N1JNX8"/>
<keyword evidence="4 7" id="KW-0812">Transmembrane</keyword>
<feature type="transmembrane region" description="Helical" evidence="7">
    <location>
        <begin position="251"/>
        <end position="274"/>
    </location>
</feature>
<keyword evidence="9" id="KW-0808">Transferase</keyword>
<evidence type="ECO:0000256" key="1">
    <source>
        <dbReference type="ARBA" id="ARBA00004651"/>
    </source>
</evidence>
<keyword evidence="10" id="KW-1185">Reference proteome</keyword>
<dbReference type="PANTHER" id="PTHR40074">
    <property type="entry name" value="O-ACETYLTRANSFERASE WECH"/>
    <property type="match status" value="1"/>
</dbReference>
<evidence type="ECO:0000256" key="3">
    <source>
        <dbReference type="ARBA" id="ARBA00022475"/>
    </source>
</evidence>
<feature type="transmembrane region" description="Helical" evidence="7">
    <location>
        <begin position="83"/>
        <end position="106"/>
    </location>
</feature>
<keyword evidence="5 7" id="KW-1133">Transmembrane helix</keyword>
<dbReference type="Pfam" id="PF01757">
    <property type="entry name" value="Acyl_transf_3"/>
    <property type="match status" value="1"/>
</dbReference>
<feature type="transmembrane region" description="Helical" evidence="7">
    <location>
        <begin position="118"/>
        <end position="141"/>
    </location>
</feature>
<comment type="similarity">
    <text evidence="2">Belongs to the acyltransferase 3 family.</text>
</comment>
<feature type="transmembrane region" description="Helical" evidence="7">
    <location>
        <begin position="203"/>
        <end position="222"/>
    </location>
</feature>
<evidence type="ECO:0000259" key="8">
    <source>
        <dbReference type="Pfam" id="PF01757"/>
    </source>
</evidence>
<evidence type="ECO:0000256" key="7">
    <source>
        <dbReference type="SAM" id="Phobius"/>
    </source>
</evidence>
<gene>
    <name evidence="9" type="ORF">F3W84_21520</name>
</gene>